<dbReference type="CTD" id="9953626"/>
<sequence>MRRNYCGRSVKTIRDGWPQQSTFCDEIEYHPYQEFCNTYDAVMNKIQDITAP</sequence>
<dbReference type="KEGG" id="loa:LOAG_16130"/>
<dbReference type="GeneID" id="9953626"/>
<reference evidence="1" key="1">
    <citation type="submission" date="2012-04" db="EMBL/GenBank/DDBJ databases">
        <title>The Genome Sequence of Loa loa.</title>
        <authorList>
            <consortium name="The Broad Institute Genome Sequencing Platform"/>
            <consortium name="Broad Institute Genome Sequencing Center for Infectious Disease"/>
            <person name="Nutman T.B."/>
            <person name="Fink D.L."/>
            <person name="Russ C."/>
            <person name="Young S."/>
            <person name="Zeng Q."/>
            <person name="Gargeya S."/>
            <person name="Alvarado L."/>
            <person name="Berlin A."/>
            <person name="Chapman S.B."/>
            <person name="Chen Z."/>
            <person name="Freedman E."/>
            <person name="Gellesch M."/>
            <person name="Goldberg J."/>
            <person name="Griggs A."/>
            <person name="Gujja S."/>
            <person name="Heilman E.R."/>
            <person name="Heiman D."/>
            <person name="Howarth C."/>
            <person name="Mehta T."/>
            <person name="Neiman D."/>
            <person name="Pearson M."/>
            <person name="Roberts A."/>
            <person name="Saif S."/>
            <person name="Shea T."/>
            <person name="Shenoy N."/>
            <person name="Sisk P."/>
            <person name="Stolte C."/>
            <person name="Sykes S."/>
            <person name="White J."/>
            <person name="Yandava C."/>
            <person name="Haas B."/>
            <person name="Henn M.R."/>
            <person name="Nusbaum C."/>
            <person name="Birren B."/>
        </authorList>
    </citation>
    <scope>NUCLEOTIDE SEQUENCE [LARGE SCALE GENOMIC DNA]</scope>
</reference>
<proteinExistence type="predicted"/>
<dbReference type="EMBL" id="JH716280">
    <property type="protein sequence ID" value="EFO12404.2"/>
    <property type="molecule type" value="Genomic_DNA"/>
</dbReference>
<evidence type="ECO:0000313" key="1">
    <source>
        <dbReference type="EMBL" id="EFO12404.2"/>
    </source>
</evidence>
<organism evidence="1">
    <name type="scientific">Loa loa</name>
    <name type="common">Eye worm</name>
    <name type="synonym">Filaria loa</name>
    <dbReference type="NCBI Taxonomy" id="7209"/>
    <lineage>
        <taxon>Eukaryota</taxon>
        <taxon>Metazoa</taxon>
        <taxon>Ecdysozoa</taxon>
        <taxon>Nematoda</taxon>
        <taxon>Chromadorea</taxon>
        <taxon>Rhabditida</taxon>
        <taxon>Spirurina</taxon>
        <taxon>Spiruromorpha</taxon>
        <taxon>Filarioidea</taxon>
        <taxon>Onchocercidae</taxon>
        <taxon>Loa</taxon>
    </lineage>
</organism>
<dbReference type="RefSeq" id="XP_003151665.2">
    <property type="nucleotide sequence ID" value="XM_003151617.2"/>
</dbReference>
<dbReference type="OMA" id="TIRDGWP"/>
<dbReference type="OrthoDB" id="5785376at2759"/>
<dbReference type="InParanoid" id="A0A1S0TE30"/>
<gene>
    <name evidence="1" type="ORF">LOAG_16130</name>
</gene>
<feature type="non-terminal residue" evidence="1">
    <location>
        <position position="52"/>
    </location>
</feature>
<dbReference type="AlphaFoldDB" id="A0A1S0TE30"/>
<name>A0A1S0TE30_LOALO</name>
<accession>A0A1S0TE30</accession>
<protein>
    <submittedName>
        <fullName evidence="1">Uncharacterized protein</fullName>
    </submittedName>
</protein>